<dbReference type="PROSITE" id="PS51257">
    <property type="entry name" value="PROKAR_LIPOPROTEIN"/>
    <property type="match status" value="1"/>
</dbReference>
<sequence length="398" mass="45172">MRDNRQSLVFIFASSCGYLWKQRLVFKLGSIDISLFKYFTLRRIIYSSRFFGDSVHPRKFALAYHPSPFTLISSKTIRERQIVIAAFAVCRPAFKAIIPKFCRLWYEKTGEIVRIAESYGGSGAQSRAVIDGLPAHVVMLALGADMDRIGEAGYLDKDWPLRYPNHSIVAQSVTVIVVREGNPKGIRGFDDLIRSDLEVVLTNPKSAGVARWNFLSLWGHKVFRGSNETEAKTYVEQVFYNAPFWCKDGRDSSAMFFLQRQGDALITYENEGILASMFGESAPYIVPDMNCLIENPIAVVARNADSDGVRDISDAFVSYCFEEEAQWEFVGVGFRPVHSNVKSQVNHVFPRCKKLFRVDELGGWTRVTRKFFAVGAMFDEIEEKIARKRKSQASQNNK</sequence>
<proteinExistence type="predicted"/>
<dbReference type="SUPFAM" id="SSF53850">
    <property type="entry name" value="Periplasmic binding protein-like II"/>
    <property type="match status" value="1"/>
</dbReference>
<evidence type="ECO:0000256" key="1">
    <source>
        <dbReference type="ARBA" id="ARBA00004418"/>
    </source>
</evidence>
<dbReference type="AlphaFoldDB" id="M2XU81"/>
<gene>
    <name evidence="5" type="ORF">Gasu_52040</name>
</gene>
<evidence type="ECO:0000313" key="6">
    <source>
        <dbReference type="Proteomes" id="UP000030680"/>
    </source>
</evidence>
<comment type="subcellular location">
    <subcellularLocation>
        <location evidence="1">Periplasm</location>
    </subcellularLocation>
</comment>
<keyword evidence="3" id="KW-0732">Signal</keyword>
<dbReference type="KEGG" id="gsl:Gasu_52040"/>
<dbReference type="OrthoDB" id="1778at2759"/>
<dbReference type="GeneID" id="17086151"/>
<reference evidence="6" key="1">
    <citation type="journal article" date="2013" name="Science">
        <title>Gene transfer from bacteria and archaea facilitated evolution of an extremophilic eukaryote.</title>
        <authorList>
            <person name="Schonknecht G."/>
            <person name="Chen W.H."/>
            <person name="Ternes C.M."/>
            <person name="Barbier G.G."/>
            <person name="Shrestha R.P."/>
            <person name="Stanke M."/>
            <person name="Brautigam A."/>
            <person name="Baker B.J."/>
            <person name="Banfield J.F."/>
            <person name="Garavito R.M."/>
            <person name="Carr K."/>
            <person name="Wilkerson C."/>
            <person name="Rensing S.A."/>
            <person name="Gagneul D."/>
            <person name="Dickenson N.E."/>
            <person name="Oesterhelt C."/>
            <person name="Lercher M.J."/>
            <person name="Weber A.P."/>
        </authorList>
    </citation>
    <scope>NUCLEOTIDE SEQUENCE [LARGE SCALE GENOMIC DNA]</scope>
    <source>
        <strain evidence="6">074W</strain>
    </source>
</reference>
<dbReference type="PANTHER" id="PTHR30368:SF2">
    <property type="entry name" value="SULFATE-BINDING PROTEIN"/>
    <property type="match status" value="1"/>
</dbReference>
<dbReference type="GO" id="GO:0140104">
    <property type="term" value="F:molecular carrier activity"/>
    <property type="evidence" value="ECO:0007669"/>
    <property type="project" value="InterPro"/>
</dbReference>
<protein>
    <submittedName>
        <fullName evidence="5">ABC transporter, sulfate transport, substrate-binding protein</fullName>
    </submittedName>
</protein>
<accession>M2XU81</accession>
<dbReference type="STRING" id="130081.M2XU81"/>
<dbReference type="Proteomes" id="UP000030680">
    <property type="component" value="Unassembled WGS sequence"/>
</dbReference>
<evidence type="ECO:0000256" key="3">
    <source>
        <dbReference type="ARBA" id="ARBA00022729"/>
    </source>
</evidence>
<dbReference type="PANTHER" id="PTHR30368">
    <property type="entry name" value="SULFATE-BINDING PROTEIN"/>
    <property type="match status" value="1"/>
</dbReference>
<dbReference type="Pfam" id="PF13531">
    <property type="entry name" value="SBP_bac_11"/>
    <property type="match status" value="1"/>
</dbReference>
<dbReference type="OMA" id="DKHGTRK"/>
<dbReference type="eggNOG" id="ENOG502RZHC">
    <property type="taxonomic scope" value="Eukaryota"/>
</dbReference>
<dbReference type="Gene3D" id="3.40.190.10">
    <property type="entry name" value="Periplasmic binding protein-like II"/>
    <property type="match status" value="2"/>
</dbReference>
<evidence type="ECO:0000256" key="4">
    <source>
        <dbReference type="ARBA" id="ARBA00022764"/>
    </source>
</evidence>
<evidence type="ECO:0000313" key="5">
    <source>
        <dbReference type="EMBL" id="EME27223.1"/>
    </source>
</evidence>
<dbReference type="EMBL" id="KB454535">
    <property type="protein sequence ID" value="EME27223.1"/>
    <property type="molecule type" value="Genomic_DNA"/>
</dbReference>
<evidence type="ECO:0000256" key="2">
    <source>
        <dbReference type="ARBA" id="ARBA00022448"/>
    </source>
</evidence>
<organism evidence="5 6">
    <name type="scientific">Galdieria sulphuraria</name>
    <name type="common">Red alga</name>
    <dbReference type="NCBI Taxonomy" id="130081"/>
    <lineage>
        <taxon>Eukaryota</taxon>
        <taxon>Rhodophyta</taxon>
        <taxon>Bangiophyceae</taxon>
        <taxon>Galdieriales</taxon>
        <taxon>Galdieriaceae</taxon>
        <taxon>Galdieria</taxon>
    </lineage>
</organism>
<dbReference type="NCBIfam" id="TIGR00971">
    <property type="entry name" value="3a0106s03"/>
    <property type="match status" value="1"/>
</dbReference>
<dbReference type="Gramene" id="EME27223">
    <property type="protein sequence ID" value="EME27223"/>
    <property type="gene ID" value="Gasu_52040"/>
</dbReference>
<keyword evidence="2" id="KW-0813">Transport</keyword>
<dbReference type="GO" id="GO:1902358">
    <property type="term" value="P:sulfate transmembrane transport"/>
    <property type="evidence" value="ECO:0007669"/>
    <property type="project" value="InterPro"/>
</dbReference>
<name>M2XU81_GALSU</name>
<dbReference type="InterPro" id="IPR005669">
    <property type="entry name" value="Thiosulph/SO4-bd"/>
</dbReference>
<keyword evidence="6" id="KW-1185">Reference proteome</keyword>
<dbReference type="RefSeq" id="XP_005703743.1">
    <property type="nucleotide sequence ID" value="XM_005703686.1"/>
</dbReference>
<keyword evidence="4" id="KW-0574">Periplasm</keyword>